<evidence type="ECO:0000313" key="1">
    <source>
        <dbReference type="EMBL" id="KAF2785534.1"/>
    </source>
</evidence>
<gene>
    <name evidence="1" type="ORF">K505DRAFT_291128</name>
</gene>
<organism evidence="1 2">
    <name type="scientific">Melanomma pulvis-pyrius CBS 109.77</name>
    <dbReference type="NCBI Taxonomy" id="1314802"/>
    <lineage>
        <taxon>Eukaryota</taxon>
        <taxon>Fungi</taxon>
        <taxon>Dikarya</taxon>
        <taxon>Ascomycota</taxon>
        <taxon>Pezizomycotina</taxon>
        <taxon>Dothideomycetes</taxon>
        <taxon>Pleosporomycetidae</taxon>
        <taxon>Pleosporales</taxon>
        <taxon>Melanommataceae</taxon>
        <taxon>Melanomma</taxon>
    </lineage>
</organism>
<protein>
    <recommendedName>
        <fullName evidence="3">Protein kinase domain-containing protein</fullName>
    </recommendedName>
</protein>
<dbReference type="EMBL" id="MU002894">
    <property type="protein sequence ID" value="KAF2785534.1"/>
    <property type="molecule type" value="Genomic_DNA"/>
</dbReference>
<dbReference type="OrthoDB" id="1668230at2759"/>
<sequence length="133" mass="15004">MQEGLLLDEANCGNLQSYIDSDDDKMNGTVRTEWSLQIAEAISPDSRRLWWLQVPRPGPGRAPPPRWASPRLDMFGLGMIIYIINTGQYPFRTRPAPAIDERLAHEDFAYAQLEQDRFPRLSGVCFGDVIAGP</sequence>
<reference evidence="1" key="1">
    <citation type="journal article" date="2020" name="Stud. Mycol.">
        <title>101 Dothideomycetes genomes: a test case for predicting lifestyles and emergence of pathogens.</title>
        <authorList>
            <person name="Haridas S."/>
            <person name="Albert R."/>
            <person name="Binder M."/>
            <person name="Bloem J."/>
            <person name="Labutti K."/>
            <person name="Salamov A."/>
            <person name="Andreopoulos B."/>
            <person name="Baker S."/>
            <person name="Barry K."/>
            <person name="Bills G."/>
            <person name="Bluhm B."/>
            <person name="Cannon C."/>
            <person name="Castanera R."/>
            <person name="Culley D."/>
            <person name="Daum C."/>
            <person name="Ezra D."/>
            <person name="Gonzalez J."/>
            <person name="Henrissat B."/>
            <person name="Kuo A."/>
            <person name="Liang C."/>
            <person name="Lipzen A."/>
            <person name="Lutzoni F."/>
            <person name="Magnuson J."/>
            <person name="Mondo S."/>
            <person name="Nolan M."/>
            <person name="Ohm R."/>
            <person name="Pangilinan J."/>
            <person name="Park H.-J."/>
            <person name="Ramirez L."/>
            <person name="Alfaro M."/>
            <person name="Sun H."/>
            <person name="Tritt A."/>
            <person name="Yoshinaga Y."/>
            <person name="Zwiers L.-H."/>
            <person name="Turgeon B."/>
            <person name="Goodwin S."/>
            <person name="Spatafora J."/>
            <person name="Crous P."/>
            <person name="Grigoriev I."/>
        </authorList>
    </citation>
    <scope>NUCLEOTIDE SEQUENCE</scope>
    <source>
        <strain evidence="1">CBS 109.77</strain>
    </source>
</reference>
<dbReference type="SUPFAM" id="SSF56112">
    <property type="entry name" value="Protein kinase-like (PK-like)"/>
    <property type="match status" value="1"/>
</dbReference>
<keyword evidence="2" id="KW-1185">Reference proteome</keyword>
<dbReference type="AlphaFoldDB" id="A0A6A6WNS5"/>
<accession>A0A6A6WNS5</accession>
<evidence type="ECO:0000313" key="2">
    <source>
        <dbReference type="Proteomes" id="UP000799757"/>
    </source>
</evidence>
<dbReference type="Proteomes" id="UP000799757">
    <property type="component" value="Unassembled WGS sequence"/>
</dbReference>
<dbReference type="InterPro" id="IPR011009">
    <property type="entry name" value="Kinase-like_dom_sf"/>
</dbReference>
<evidence type="ECO:0008006" key="3">
    <source>
        <dbReference type="Google" id="ProtNLM"/>
    </source>
</evidence>
<name>A0A6A6WNS5_9PLEO</name>
<proteinExistence type="predicted"/>